<evidence type="ECO:0000313" key="9">
    <source>
        <dbReference type="Proteomes" id="UP000324705"/>
    </source>
</evidence>
<keyword evidence="2 4" id="KW-0863">Zinc-finger</keyword>
<dbReference type="EMBL" id="LT934120">
    <property type="protein sequence ID" value="VAI28662.1"/>
    <property type="molecule type" value="Genomic_DNA"/>
</dbReference>
<dbReference type="Gramene" id="TRITD5Av1G052470.4">
    <property type="protein sequence ID" value="TRITD5Av1G052470.4"/>
    <property type="gene ID" value="TRITD5Av1G052470"/>
</dbReference>
<dbReference type="Proteomes" id="UP000324705">
    <property type="component" value="Chromosome 5A"/>
</dbReference>
<dbReference type="PANTHER" id="PTHR21319">
    <property type="entry name" value="RING FINGER AND CHY ZINC FINGER DOMAIN-CONTAINING PROTEIN 1"/>
    <property type="match status" value="1"/>
</dbReference>
<dbReference type="InterPro" id="IPR037274">
    <property type="entry name" value="Znf_CHY_sf"/>
</dbReference>
<evidence type="ECO:0000256" key="1">
    <source>
        <dbReference type="ARBA" id="ARBA00022723"/>
    </source>
</evidence>
<evidence type="ECO:0000313" key="7">
    <source>
        <dbReference type="EMBL" id="VAI14362.1"/>
    </source>
</evidence>
<feature type="domain" description="CHY-type" evidence="6">
    <location>
        <begin position="26"/>
        <end position="64"/>
    </location>
</feature>
<dbReference type="GO" id="GO:0061630">
    <property type="term" value="F:ubiquitin protein ligase activity"/>
    <property type="evidence" value="ECO:0007669"/>
    <property type="project" value="TreeGrafter"/>
</dbReference>
<dbReference type="GO" id="GO:0016567">
    <property type="term" value="P:protein ubiquitination"/>
    <property type="evidence" value="ECO:0007669"/>
    <property type="project" value="TreeGrafter"/>
</dbReference>
<dbReference type="InterPro" id="IPR008913">
    <property type="entry name" value="Znf_CHY"/>
</dbReference>
<evidence type="ECO:0000256" key="3">
    <source>
        <dbReference type="ARBA" id="ARBA00022833"/>
    </source>
</evidence>
<organism evidence="7 9">
    <name type="scientific">Triticum turgidum subsp. durum</name>
    <name type="common">Durum wheat</name>
    <name type="synonym">Triticum durum</name>
    <dbReference type="NCBI Taxonomy" id="4567"/>
    <lineage>
        <taxon>Eukaryota</taxon>
        <taxon>Viridiplantae</taxon>
        <taxon>Streptophyta</taxon>
        <taxon>Embryophyta</taxon>
        <taxon>Tracheophyta</taxon>
        <taxon>Spermatophyta</taxon>
        <taxon>Magnoliopsida</taxon>
        <taxon>Liliopsida</taxon>
        <taxon>Poales</taxon>
        <taxon>Poaceae</taxon>
        <taxon>BOP clade</taxon>
        <taxon>Pooideae</taxon>
        <taxon>Triticodae</taxon>
        <taxon>Triticeae</taxon>
        <taxon>Triticinae</taxon>
        <taxon>Triticum</taxon>
    </lineage>
</organism>
<dbReference type="GO" id="GO:0008270">
    <property type="term" value="F:zinc ion binding"/>
    <property type="evidence" value="ECO:0007669"/>
    <property type="project" value="UniProtKB-KW"/>
</dbReference>
<keyword evidence="9" id="KW-1185">Reference proteome</keyword>
<dbReference type="GO" id="GO:0005634">
    <property type="term" value="C:nucleus"/>
    <property type="evidence" value="ECO:0007669"/>
    <property type="project" value="TreeGrafter"/>
</dbReference>
<evidence type="ECO:0000313" key="8">
    <source>
        <dbReference type="EMBL" id="VAI28662.1"/>
    </source>
</evidence>
<name>A0A9R0TL84_TRITD</name>
<dbReference type="Gramene" id="TRITD5Bv1G048240.2">
    <property type="protein sequence ID" value="TRITD5Bv1G048240.2"/>
    <property type="gene ID" value="TRITD5Bv1G048240"/>
</dbReference>
<dbReference type="GO" id="GO:0006511">
    <property type="term" value="P:ubiquitin-dependent protein catabolic process"/>
    <property type="evidence" value="ECO:0007669"/>
    <property type="project" value="TreeGrafter"/>
</dbReference>
<dbReference type="Proteomes" id="UP000324705">
    <property type="component" value="Chromosome 5B"/>
</dbReference>
<protein>
    <recommendedName>
        <fullName evidence="6">CHY-type domain-containing protein</fullName>
    </recommendedName>
</protein>
<sequence>MGGTHFADDDLAHEATGDGDVGRRDVGKMEHGCEHYRRRCKIVAPCCKEVFPCRHCHNDATVRC</sequence>
<dbReference type="EMBL" id="LT934119">
    <property type="protein sequence ID" value="VAI14362.1"/>
    <property type="molecule type" value="Genomic_DNA"/>
</dbReference>
<reference evidence="7 9" key="1">
    <citation type="submission" date="2017-09" db="EMBL/GenBank/DDBJ databases">
        <authorList>
            <consortium name="International Durum Wheat Genome Sequencing Consortium (IDWGSC)"/>
            <person name="Milanesi L."/>
        </authorList>
    </citation>
    <scope>NUCLEOTIDE SEQUENCE [LARGE SCALE GENOMIC DNA]</scope>
    <source>
        <strain evidence="9">cv. Svevo</strain>
    </source>
</reference>
<dbReference type="AlphaFoldDB" id="A0A9R0TL84"/>
<keyword evidence="1" id="KW-0479">Metal-binding</keyword>
<evidence type="ECO:0000256" key="5">
    <source>
        <dbReference type="SAM" id="MobiDB-lite"/>
    </source>
</evidence>
<keyword evidence="3" id="KW-0862">Zinc</keyword>
<evidence type="ECO:0000259" key="6">
    <source>
        <dbReference type="PROSITE" id="PS51266"/>
    </source>
</evidence>
<dbReference type="PROSITE" id="PS51266">
    <property type="entry name" value="ZF_CHY"/>
    <property type="match status" value="1"/>
</dbReference>
<dbReference type="SUPFAM" id="SSF161219">
    <property type="entry name" value="CHY zinc finger-like"/>
    <property type="match status" value="1"/>
</dbReference>
<feature type="region of interest" description="Disordered" evidence="5">
    <location>
        <begin position="1"/>
        <end position="25"/>
    </location>
</feature>
<dbReference type="Pfam" id="PF05495">
    <property type="entry name" value="zf-CHY"/>
    <property type="match status" value="1"/>
</dbReference>
<dbReference type="PANTHER" id="PTHR21319:SF20">
    <property type="entry name" value="E3 UBIQUITIN-PROTEIN LIGASE MIEL1"/>
    <property type="match status" value="1"/>
</dbReference>
<evidence type="ECO:0000256" key="2">
    <source>
        <dbReference type="ARBA" id="ARBA00022771"/>
    </source>
</evidence>
<accession>A0A9R0TL84</accession>
<evidence type="ECO:0000256" key="4">
    <source>
        <dbReference type="PROSITE-ProRule" id="PRU00601"/>
    </source>
</evidence>
<proteinExistence type="predicted"/>
<gene>
    <name evidence="7" type="ORF">TRITD_5Av1G052470</name>
    <name evidence="8" type="ORF">TRITD_5Bv1G048240</name>
</gene>